<organism evidence="11 12">
    <name type="scientific">Massilia jejuensis</name>
    <dbReference type="NCBI Taxonomy" id="648894"/>
    <lineage>
        <taxon>Bacteria</taxon>
        <taxon>Pseudomonadati</taxon>
        <taxon>Pseudomonadota</taxon>
        <taxon>Betaproteobacteria</taxon>
        <taxon>Burkholderiales</taxon>
        <taxon>Oxalobacteraceae</taxon>
        <taxon>Telluria group</taxon>
        <taxon>Massilia</taxon>
    </lineage>
</organism>
<evidence type="ECO:0000256" key="10">
    <source>
        <dbReference type="ARBA" id="ARBA00023225"/>
    </source>
</evidence>
<evidence type="ECO:0000256" key="1">
    <source>
        <dbReference type="ARBA" id="ARBA00004413"/>
    </source>
</evidence>
<keyword evidence="11" id="KW-0966">Cell projection</keyword>
<keyword evidence="11" id="KW-0969">Cilium</keyword>
<keyword evidence="9" id="KW-0472">Membrane</keyword>
<sequence>MKRRDQIRSLDTLVNLRSLEVDKLQTELARQEATRARYATNLARMDSLVEHSGASGKESAGLWAPALALNCGQYKQAVFTLRDSHRTDLQLHEANMAVSQRNLAQAWTRRELLGKVLEQQQDALAREQDRVARKREDDIATQSWLAGRA</sequence>
<protein>
    <recommendedName>
        <fullName evidence="3">Flagellar FliJ protein</fullName>
    </recommendedName>
</protein>
<dbReference type="Proteomes" id="UP001596031">
    <property type="component" value="Unassembled WGS sequence"/>
</dbReference>
<comment type="subcellular location">
    <subcellularLocation>
        <location evidence="1">Cell membrane</location>
        <topology evidence="1">Peripheral membrane protein</topology>
        <orientation evidence="1">Cytoplasmic side</orientation>
    </subcellularLocation>
</comment>
<evidence type="ECO:0000313" key="12">
    <source>
        <dbReference type="Proteomes" id="UP001596031"/>
    </source>
</evidence>
<reference evidence="12" key="1">
    <citation type="journal article" date="2019" name="Int. J. Syst. Evol. Microbiol.">
        <title>The Global Catalogue of Microorganisms (GCM) 10K type strain sequencing project: providing services to taxonomists for standard genome sequencing and annotation.</title>
        <authorList>
            <consortium name="The Broad Institute Genomics Platform"/>
            <consortium name="The Broad Institute Genome Sequencing Center for Infectious Disease"/>
            <person name="Wu L."/>
            <person name="Ma J."/>
        </authorList>
    </citation>
    <scope>NUCLEOTIDE SEQUENCE [LARGE SCALE GENOMIC DNA]</scope>
    <source>
        <strain evidence="12">CCUG 38813</strain>
    </source>
</reference>
<evidence type="ECO:0000256" key="9">
    <source>
        <dbReference type="ARBA" id="ARBA00023136"/>
    </source>
</evidence>
<keyword evidence="8" id="KW-0653">Protein transport</keyword>
<proteinExistence type="inferred from homology"/>
<evidence type="ECO:0000313" key="11">
    <source>
        <dbReference type="EMBL" id="MFC5509936.1"/>
    </source>
</evidence>
<dbReference type="Gene3D" id="1.10.287.1700">
    <property type="match status" value="1"/>
</dbReference>
<comment type="similarity">
    <text evidence="2">Belongs to the FliJ family.</text>
</comment>
<keyword evidence="12" id="KW-1185">Reference proteome</keyword>
<keyword evidence="7" id="KW-1005">Bacterial flagellum biogenesis</keyword>
<keyword evidence="5" id="KW-1003">Cell membrane</keyword>
<evidence type="ECO:0000256" key="7">
    <source>
        <dbReference type="ARBA" id="ARBA00022795"/>
    </source>
</evidence>
<evidence type="ECO:0000256" key="8">
    <source>
        <dbReference type="ARBA" id="ARBA00022927"/>
    </source>
</evidence>
<dbReference type="InterPro" id="IPR012823">
    <property type="entry name" value="Flagell_FliJ"/>
</dbReference>
<evidence type="ECO:0000256" key="6">
    <source>
        <dbReference type="ARBA" id="ARBA00022500"/>
    </source>
</evidence>
<keyword evidence="6" id="KW-0145">Chemotaxis</keyword>
<keyword evidence="11" id="KW-0282">Flagellum</keyword>
<evidence type="ECO:0000256" key="5">
    <source>
        <dbReference type="ARBA" id="ARBA00022475"/>
    </source>
</evidence>
<dbReference type="RefSeq" id="WP_379716524.1">
    <property type="nucleotide sequence ID" value="NZ_JBHSMS010000006.1"/>
</dbReference>
<keyword evidence="10" id="KW-1006">Bacterial flagellum protein export</keyword>
<dbReference type="InterPro" id="IPR053716">
    <property type="entry name" value="Flag_assembly_chemotaxis_eff"/>
</dbReference>
<name>A0ABW0PD40_9BURK</name>
<evidence type="ECO:0000256" key="3">
    <source>
        <dbReference type="ARBA" id="ARBA00020392"/>
    </source>
</evidence>
<evidence type="ECO:0000256" key="4">
    <source>
        <dbReference type="ARBA" id="ARBA00022448"/>
    </source>
</evidence>
<evidence type="ECO:0000256" key="2">
    <source>
        <dbReference type="ARBA" id="ARBA00010004"/>
    </source>
</evidence>
<dbReference type="NCBIfam" id="TIGR02473">
    <property type="entry name" value="flagell_FliJ"/>
    <property type="match status" value="1"/>
</dbReference>
<comment type="caution">
    <text evidence="11">The sequence shown here is derived from an EMBL/GenBank/DDBJ whole genome shotgun (WGS) entry which is preliminary data.</text>
</comment>
<accession>A0ABW0PD40</accession>
<dbReference type="EMBL" id="JBHSMS010000006">
    <property type="protein sequence ID" value="MFC5509936.1"/>
    <property type="molecule type" value="Genomic_DNA"/>
</dbReference>
<keyword evidence="4" id="KW-0813">Transport</keyword>
<gene>
    <name evidence="11" type="primary">fliJ</name>
    <name evidence="11" type="ORF">ACFPOU_02200</name>
</gene>